<organism evidence="1 2">
    <name type="scientific">Segetibacter aerophilus</name>
    <dbReference type="NCBI Taxonomy" id="670293"/>
    <lineage>
        <taxon>Bacteria</taxon>
        <taxon>Pseudomonadati</taxon>
        <taxon>Bacteroidota</taxon>
        <taxon>Chitinophagia</taxon>
        <taxon>Chitinophagales</taxon>
        <taxon>Chitinophagaceae</taxon>
        <taxon>Segetibacter</taxon>
    </lineage>
</organism>
<evidence type="ECO:0000313" key="2">
    <source>
        <dbReference type="Proteomes" id="UP000321513"/>
    </source>
</evidence>
<dbReference type="AlphaFoldDB" id="A0A512B7Q6"/>
<dbReference type="EMBL" id="BJYT01000001">
    <property type="protein sequence ID" value="GEO07949.1"/>
    <property type="molecule type" value="Genomic_DNA"/>
</dbReference>
<dbReference type="Pfam" id="PF12771">
    <property type="entry name" value="SusD-like_2"/>
    <property type="match status" value="1"/>
</dbReference>
<accession>A0A512B7Q6</accession>
<dbReference type="PROSITE" id="PS51257">
    <property type="entry name" value="PROKAR_LIPOPROTEIN"/>
    <property type="match status" value="1"/>
</dbReference>
<comment type="caution">
    <text evidence="1">The sequence shown here is derived from an EMBL/GenBank/DDBJ whole genome shotgun (WGS) entry which is preliminary data.</text>
</comment>
<dbReference type="OrthoDB" id="9766256at2"/>
<dbReference type="InterPro" id="IPR011990">
    <property type="entry name" value="TPR-like_helical_dom_sf"/>
</dbReference>
<keyword evidence="2" id="KW-1185">Reference proteome</keyword>
<evidence type="ECO:0008006" key="3">
    <source>
        <dbReference type="Google" id="ProtNLM"/>
    </source>
</evidence>
<dbReference type="SUPFAM" id="SSF48452">
    <property type="entry name" value="TPR-like"/>
    <property type="match status" value="1"/>
</dbReference>
<dbReference type="Proteomes" id="UP000321513">
    <property type="component" value="Unassembled WGS sequence"/>
</dbReference>
<dbReference type="Gene3D" id="1.25.40.390">
    <property type="match status" value="1"/>
</dbReference>
<evidence type="ECO:0000313" key="1">
    <source>
        <dbReference type="EMBL" id="GEO07949.1"/>
    </source>
</evidence>
<dbReference type="RefSeq" id="WP_147201893.1">
    <property type="nucleotide sequence ID" value="NZ_BJYT01000001.1"/>
</dbReference>
<gene>
    <name evidence="1" type="ORF">SAE01_04450</name>
</gene>
<protein>
    <recommendedName>
        <fullName evidence="3">SusD/RagB family nutrient-binding outer membrane lipoprotein</fullName>
    </recommendedName>
</protein>
<reference evidence="1 2" key="1">
    <citation type="submission" date="2019-07" db="EMBL/GenBank/DDBJ databases">
        <title>Whole genome shotgun sequence of Segetibacter aerophilus NBRC 106135.</title>
        <authorList>
            <person name="Hosoyama A."/>
            <person name="Uohara A."/>
            <person name="Ohji S."/>
            <person name="Ichikawa N."/>
        </authorList>
    </citation>
    <scope>NUCLEOTIDE SEQUENCE [LARGE SCALE GENOMIC DNA]</scope>
    <source>
        <strain evidence="1 2">NBRC 106135</strain>
    </source>
</reference>
<name>A0A512B7Q6_9BACT</name>
<sequence>MKSISQVTLLIALLFFATSCEKGLSELNENKTSATAIDPVFQLNNAIVNASFPSATTLNYELPIVQQLVTPNSGIISGGNYNQDNRDNTQVLWQNYYRNVIRNTRDVIVRTKDLPARSNLMNMARIIQAMAFMTLTDTYGNIPYTEGGLGYISQTFLPKYDQQQDIYPKLITELTEASAALNAGGTVETGDVLYGGNIAQWKKFGYSLLLRAGMRLTKVDPTKAQQVAQAAFAGGVILSNTDNAYLRTTNDYQANLSATLNSTEAANYYLTEPFVNFLKSTNDPRLSSIAIRYVGATSGPEQVPAVGSTDPAKQIGMPMGYDNGTIKAVATSKGLASFYEFSQLDRRRMAKLTAPVYFVTAGQTNLLLAEAAQRGWITSGTAADYYKTGIRSHMEQLATYDAGSAIAPSAIAEYVNANPLNPARALEQINSQYWVASFLNGPETWANFRRSGFPVLTPNPYPGKTISGAFIRRLTYPNSEISVNPENLKAAVASQGADNLDTRVWWDK</sequence>
<proteinExistence type="predicted"/>
<dbReference type="InterPro" id="IPR041662">
    <property type="entry name" value="SusD-like_2"/>
</dbReference>